<evidence type="ECO:0000259" key="1">
    <source>
        <dbReference type="Pfam" id="PF14355"/>
    </source>
</evidence>
<evidence type="ECO:0000313" key="2">
    <source>
        <dbReference type="EMBL" id="GGO10416.1"/>
    </source>
</evidence>
<accession>A0ABQ2LCF5</accession>
<dbReference type="RefSeq" id="WP_188873656.1">
    <property type="nucleotide sequence ID" value="NZ_BMOV01000003.1"/>
</dbReference>
<feature type="domain" description="Abortive infection protein-like C-terminal" evidence="1">
    <location>
        <begin position="198"/>
        <end position="278"/>
    </location>
</feature>
<dbReference type="InterPro" id="IPR026001">
    <property type="entry name" value="Abi-like_C"/>
</dbReference>
<name>A0ABQ2LCF5_9PROT</name>
<dbReference type="EMBL" id="BMOV01000003">
    <property type="protein sequence ID" value="GGO10416.1"/>
    <property type="molecule type" value="Genomic_DNA"/>
</dbReference>
<evidence type="ECO:0000313" key="3">
    <source>
        <dbReference type="Proteomes" id="UP000602381"/>
    </source>
</evidence>
<keyword evidence="3" id="KW-1185">Reference proteome</keyword>
<proteinExistence type="predicted"/>
<protein>
    <recommendedName>
        <fullName evidence="1">Abortive infection protein-like C-terminal domain-containing protein</fullName>
    </recommendedName>
</protein>
<dbReference type="Pfam" id="PF14355">
    <property type="entry name" value="Abi_C"/>
    <property type="match status" value="1"/>
</dbReference>
<dbReference type="Proteomes" id="UP000602381">
    <property type="component" value="Unassembled WGS sequence"/>
</dbReference>
<organism evidence="2 3">
    <name type="scientific">Iodidimonas muriae</name>
    <dbReference type="NCBI Taxonomy" id="261467"/>
    <lineage>
        <taxon>Bacteria</taxon>
        <taxon>Pseudomonadati</taxon>
        <taxon>Pseudomonadota</taxon>
        <taxon>Alphaproteobacteria</taxon>
        <taxon>Iodidimonadales</taxon>
        <taxon>Iodidimonadaceae</taxon>
        <taxon>Iodidimonas</taxon>
    </lineage>
</organism>
<comment type="caution">
    <text evidence="2">The sequence shown here is derived from an EMBL/GenBank/DDBJ whole genome shotgun (WGS) entry which is preliminary data.</text>
</comment>
<gene>
    <name evidence="2" type="ORF">GCM10007972_13200</name>
</gene>
<sequence length="302" mass="32923">MPFPLSLQVINALAEVISGGSYNDSTPSIGIYRSGPNIERFMGACNIEFQVTGSRVPNLVDCLIQINNGPDAQETLPRIIEAASDPRDFINEPERHGAVVDYLNGALSYDGFELRQTGGRMRLLEAGKSTPVLERLSGIVEVISFDTVQRDLDRALDSSRSDPEDAVTAACSTIESVCRSILTELGEPLPDKKDVTGLYNAVRKPLGLSPDRSDINPLIADDVRKVLSGLHTVIQGIGALRTHGGDAHGRERGFVRIDERIANLAIHAASTASLFLIETWQRKFPALPLRRHDDTSGRLETN</sequence>
<reference evidence="3" key="1">
    <citation type="journal article" date="2019" name="Int. J. Syst. Evol. Microbiol.">
        <title>The Global Catalogue of Microorganisms (GCM) 10K type strain sequencing project: providing services to taxonomists for standard genome sequencing and annotation.</title>
        <authorList>
            <consortium name="The Broad Institute Genomics Platform"/>
            <consortium name="The Broad Institute Genome Sequencing Center for Infectious Disease"/>
            <person name="Wu L."/>
            <person name="Ma J."/>
        </authorList>
    </citation>
    <scope>NUCLEOTIDE SEQUENCE [LARGE SCALE GENOMIC DNA]</scope>
    <source>
        <strain evidence="3">JCM 17843</strain>
    </source>
</reference>